<comment type="caution">
    <text evidence="3">The sequence shown here is derived from an EMBL/GenBank/DDBJ whole genome shotgun (WGS) entry which is preliminary data.</text>
</comment>
<dbReference type="FunFam" id="1.25.40.10:FF:000184">
    <property type="entry name" value="Pentatricopeptide repeat-containing protein, chloroplastic"/>
    <property type="match status" value="1"/>
</dbReference>
<name>A0A9Q0H4Z1_9MAGN</name>
<dbReference type="SUPFAM" id="SSF48452">
    <property type="entry name" value="TPR-like"/>
    <property type="match status" value="1"/>
</dbReference>
<feature type="repeat" description="PPR" evidence="2">
    <location>
        <begin position="71"/>
        <end position="105"/>
    </location>
</feature>
<protein>
    <recommendedName>
        <fullName evidence="5">Pentatricopeptide repeat-containing protein</fullName>
    </recommendedName>
</protein>
<feature type="repeat" description="PPR" evidence="2">
    <location>
        <begin position="374"/>
        <end position="408"/>
    </location>
</feature>
<dbReference type="Pfam" id="PF20431">
    <property type="entry name" value="E_motif"/>
    <property type="match status" value="1"/>
</dbReference>
<dbReference type="OrthoDB" id="1928216at2759"/>
<evidence type="ECO:0008006" key="5">
    <source>
        <dbReference type="Google" id="ProtNLM"/>
    </source>
</evidence>
<feature type="repeat" description="PPR" evidence="2">
    <location>
        <begin position="171"/>
        <end position="205"/>
    </location>
</feature>
<feature type="repeat" description="PPR" evidence="2">
    <location>
        <begin position="242"/>
        <end position="272"/>
    </location>
</feature>
<keyword evidence="4" id="KW-1185">Reference proteome</keyword>
<dbReference type="NCBIfam" id="TIGR00756">
    <property type="entry name" value="PPR"/>
    <property type="match status" value="5"/>
</dbReference>
<dbReference type="FunFam" id="1.25.40.10:FF:000517">
    <property type="entry name" value="Pentatricopeptide repeat-containing protein At1g50270"/>
    <property type="match status" value="1"/>
</dbReference>
<dbReference type="AlphaFoldDB" id="A0A9Q0H4Z1"/>
<dbReference type="FunFam" id="1.25.40.10:FF:000470">
    <property type="entry name" value="Pentatricopeptide repeat-containing protein At5g66520"/>
    <property type="match status" value="1"/>
</dbReference>
<proteinExistence type="predicted"/>
<feature type="repeat" description="PPR" evidence="2">
    <location>
        <begin position="273"/>
        <end position="307"/>
    </location>
</feature>
<gene>
    <name evidence="3" type="ORF">NE237_019886</name>
</gene>
<dbReference type="Proteomes" id="UP001141806">
    <property type="component" value="Unassembled WGS sequence"/>
</dbReference>
<dbReference type="InterPro" id="IPR011990">
    <property type="entry name" value="TPR-like_helical_dom_sf"/>
</dbReference>
<sequence>MHATAASRLIISLSKCQTIEHFKQIHSLFVTKGLSQDTFSISKLLHFIVASQLSDHLAYALSLFNRIEAPNTFLWNTMIRGFSASSQPEMSFLFFVKMRGEGVVPDIHTYPLLLKAFSKSKNQNPNQIHGQVVKFGLDCDRFVQNSLISSYANGGFLNFACQMFGEVPDRDSIAWTAMIDGFFKNNRAKEGIEFFMKMRSEGIKVDEVTIVSVLCAVRMVGDVWFGRWIHGFYIESRRINWDVYVGSALVDMYAKCGCCDDARKVFDEMPKRNVVSWSSLIAGYVQCNRFKDALFVFQDMLLQHVKPNQATLASVVSACAQLGALDQGRWIHSYIDKNNVEMNLTLGTSLVDMYAKCGCIDEAFAMFEKLPHKDVYPWTAMINGLAMHGHALSSLKLFSCMLMDGVQPNAVTFIGILCACSHGGLIDEGYRHFCSMSQVYGIEPNVDHYGCMVDLLGRAGHLEEALEFIKNMPLQPSPGVWGALFGACMIHKDYYLGECIGKHLIELQPDHSGRYALLANLYSICHKWDEAAYVRMQMKGKGVEKKPGYSWIEVNGEIHEFIAFDKSHSQSKNLYRMLDEITIQMKLVGYVPNTTLLALEAVIS</sequence>
<dbReference type="InterPro" id="IPR046848">
    <property type="entry name" value="E_motif"/>
</dbReference>
<dbReference type="EMBL" id="JAMYWD010000009">
    <property type="protein sequence ID" value="KAJ4959976.1"/>
    <property type="molecule type" value="Genomic_DNA"/>
</dbReference>
<dbReference type="GO" id="GO:0009451">
    <property type="term" value="P:RNA modification"/>
    <property type="evidence" value="ECO:0007669"/>
    <property type="project" value="InterPro"/>
</dbReference>
<evidence type="ECO:0000256" key="2">
    <source>
        <dbReference type="PROSITE-ProRule" id="PRU00708"/>
    </source>
</evidence>
<organism evidence="3 4">
    <name type="scientific">Protea cynaroides</name>
    <dbReference type="NCBI Taxonomy" id="273540"/>
    <lineage>
        <taxon>Eukaryota</taxon>
        <taxon>Viridiplantae</taxon>
        <taxon>Streptophyta</taxon>
        <taxon>Embryophyta</taxon>
        <taxon>Tracheophyta</taxon>
        <taxon>Spermatophyta</taxon>
        <taxon>Magnoliopsida</taxon>
        <taxon>Proteales</taxon>
        <taxon>Proteaceae</taxon>
        <taxon>Protea</taxon>
    </lineage>
</organism>
<dbReference type="InterPro" id="IPR002885">
    <property type="entry name" value="PPR_rpt"/>
</dbReference>
<dbReference type="GO" id="GO:0003723">
    <property type="term" value="F:RNA binding"/>
    <property type="evidence" value="ECO:0007669"/>
    <property type="project" value="InterPro"/>
</dbReference>
<dbReference type="PANTHER" id="PTHR47926:SF463">
    <property type="entry name" value="PENTATRICOPEPTIDE REPEAT-CONTAINING PROTEIN"/>
    <property type="match status" value="1"/>
</dbReference>
<evidence type="ECO:0000313" key="3">
    <source>
        <dbReference type="EMBL" id="KAJ4959976.1"/>
    </source>
</evidence>
<keyword evidence="1" id="KW-0677">Repeat</keyword>
<dbReference type="Pfam" id="PF01535">
    <property type="entry name" value="PPR"/>
    <property type="match status" value="4"/>
</dbReference>
<accession>A0A9Q0H4Z1</accession>
<dbReference type="Gene3D" id="1.25.40.10">
    <property type="entry name" value="Tetratricopeptide repeat domain"/>
    <property type="match status" value="4"/>
</dbReference>
<evidence type="ECO:0000256" key="1">
    <source>
        <dbReference type="ARBA" id="ARBA00022737"/>
    </source>
</evidence>
<evidence type="ECO:0000313" key="4">
    <source>
        <dbReference type="Proteomes" id="UP001141806"/>
    </source>
</evidence>
<dbReference type="InterPro" id="IPR046960">
    <property type="entry name" value="PPR_At4g14850-like_plant"/>
</dbReference>
<dbReference type="Pfam" id="PF13041">
    <property type="entry name" value="PPR_2"/>
    <property type="match status" value="3"/>
</dbReference>
<dbReference type="PROSITE" id="PS51375">
    <property type="entry name" value="PPR"/>
    <property type="match status" value="5"/>
</dbReference>
<reference evidence="3" key="1">
    <citation type="journal article" date="2023" name="Plant J.">
        <title>The genome of the king protea, Protea cynaroides.</title>
        <authorList>
            <person name="Chang J."/>
            <person name="Duong T.A."/>
            <person name="Schoeman C."/>
            <person name="Ma X."/>
            <person name="Roodt D."/>
            <person name="Barker N."/>
            <person name="Li Z."/>
            <person name="Van de Peer Y."/>
            <person name="Mizrachi E."/>
        </authorList>
    </citation>
    <scope>NUCLEOTIDE SEQUENCE</scope>
    <source>
        <tissue evidence="3">Young leaves</tissue>
    </source>
</reference>
<dbReference type="PANTHER" id="PTHR47926">
    <property type="entry name" value="PENTATRICOPEPTIDE REPEAT-CONTAINING PROTEIN"/>
    <property type="match status" value="1"/>
</dbReference>